<evidence type="ECO:0000256" key="5">
    <source>
        <dbReference type="ARBA" id="ARBA00023203"/>
    </source>
</evidence>
<dbReference type="GO" id="GO:0015629">
    <property type="term" value="C:actin cytoskeleton"/>
    <property type="evidence" value="ECO:0007669"/>
    <property type="project" value="TreeGrafter"/>
</dbReference>
<dbReference type="GO" id="GO:0051015">
    <property type="term" value="F:actin filament binding"/>
    <property type="evidence" value="ECO:0007669"/>
    <property type="project" value="TreeGrafter"/>
</dbReference>
<evidence type="ECO:0000256" key="8">
    <source>
        <dbReference type="SAM" id="MobiDB-lite"/>
    </source>
</evidence>
<name>A0A9Q0EI28_9TELE</name>
<comment type="caution">
    <text evidence="10">The sequence shown here is derived from an EMBL/GenBank/DDBJ whole genome shotgun (WGS) entry which is preliminary data.</text>
</comment>
<dbReference type="EMBL" id="JANIIK010000040">
    <property type="protein sequence ID" value="KAJ3608317.1"/>
    <property type="molecule type" value="Genomic_DNA"/>
</dbReference>
<feature type="region of interest" description="Disordered" evidence="8">
    <location>
        <begin position="229"/>
        <end position="248"/>
    </location>
</feature>
<evidence type="ECO:0000256" key="4">
    <source>
        <dbReference type="ARBA" id="ARBA00023054"/>
    </source>
</evidence>
<gene>
    <name evidence="10" type="ORF">NHX12_025366</name>
</gene>
<feature type="compositionally biased region" description="Basic and acidic residues" evidence="8">
    <location>
        <begin position="448"/>
        <end position="461"/>
    </location>
</feature>
<dbReference type="Gene3D" id="2.30.29.30">
    <property type="entry name" value="Pleckstrin-homology domain (PH domain)/Phosphotyrosine-binding domain (PTB)"/>
    <property type="match status" value="2"/>
</dbReference>
<feature type="coiled-coil region" evidence="7">
    <location>
        <begin position="830"/>
        <end position="864"/>
    </location>
</feature>
<evidence type="ECO:0000256" key="7">
    <source>
        <dbReference type="SAM" id="Coils"/>
    </source>
</evidence>
<reference evidence="10" key="1">
    <citation type="submission" date="2022-07" db="EMBL/GenBank/DDBJ databases">
        <title>Chromosome-level genome of Muraenolepis orangiensis.</title>
        <authorList>
            <person name="Kim J."/>
        </authorList>
    </citation>
    <scope>NUCLEOTIDE SEQUENCE</scope>
    <source>
        <strain evidence="10">KU_S4_2022</strain>
        <tissue evidence="10">Muscle</tissue>
    </source>
</reference>
<evidence type="ECO:0000256" key="3">
    <source>
        <dbReference type="ARBA" id="ARBA00022553"/>
    </source>
</evidence>
<feature type="region of interest" description="Disordered" evidence="8">
    <location>
        <begin position="432"/>
        <end position="494"/>
    </location>
</feature>
<proteinExistence type="predicted"/>
<sequence>PSTLPQGTVNMNQCTDVVDAAPKTGQKNALCIVTPEQEFFIRAENKEVINGWSDQLVVYPRTNKQNQKKKRKVEPATSQEPGPAKVAVPGSGIPEADTVPDSSSIIWQEELSQREVDGATVWSAADLSPLGSLPPPAGDAASVGSDAGSLNGEEVDHGAAPSPHLAGDPLSPTGSCSGPGGVPRCPSPAPSDPFPSGGSPLSNGSHISAPVLIPERSRSGVIEKLEVQLRGLEDPGEDPDFPSTRPPLRRARSLDRRTTESVMTKGWMVKLEDHGQWKKYWFVLTDHSLRYYKDSMAEEASDLDGEIELSTCYNVTEYQAQRNYGFQIHTREGTHTLSAMTAGIRRNWIQAVMKNVRPSTAPDVASSTEDHGAFAPPEGLVRPDVTQDSSEVSSVERDAALGLKRSRARDRRREGRSKTFDWAEFRPIAQALAQQRAQEARGQTGDPDLYRRREERRKRYDPTLAAAPPPEVGSSVDEGGRMDYEGRKGEAAPVGPVAAAASTASPLERQQRVEEVIEQHWQQVEKTPLREEKQVPLPVTTQPRDTAELEKLLESYKKGVEELKSQLEGCHQQLVDSSQHKQELEVQLRTALEREHHVRSGYISPLVPPMGQEADLRPQSKRPEPLSSQAQSLTKKYQETKELLQLQELKKRNMQAQLGLLPPLVTHKDPCLSSESLGPASLDGPPPEPVQKAVCFLLWDSAEGIQELEDVMTGEAVSLHGLLEVLQSLSGGQEQRERGHYQKLLERWKHQQDVENESIKKSLLRAGESIRDYEMRLLTMEDMVGKAQRTTLEGMGGPYGPVANIESHGNEAVSDVAMLSQQVELLTGENGALNQRYQEIVNQLTEADREIDRLKAELAELQAGKQHRLVKEELSRVKAVLAENQANAIDREYYERELNEKSLRLHEALVTLEELGTTLRDTEKKLQLKEATLKGLGCQVADFEDDEDEMRSDLERLKELLEASETKLFEKEAIIRATEQRCVELEVQKSQLMSQKEESEKIVRQKLREAEDEIRTLQQSVEVEMKAEEMTTVHQKRVRRLALEGEFWSQLLTISDRDDKLRSLALMAFCPDKQRKHHTQYLLDAVKDAYMVYVTVRLQLEQENQRELMQSQLHTGSLDCTDCPKLREINVDLNSKLTELQDRLSEATGRNPVGPTALVQLEGEPIDSLEKTMELQDTVARHRQELRQVKDAYQQEAETLRQEAVDAGETLRLRTEENAKEVDALTTCMEHLKKKHKAERNVLQETFQGEMDELRSLVTPLGLASDGSRDDVRVLSRTPGLKERVQELVAQVSAMSAEMRRRERQGDPAALGAKYERDLENLKATCERGFAAMEDSHQKVVDELQRKHQRELENLQEEKDRLLAEETAATISAIEAMKNAHRSELEKELEKTRKACHHGENADLDEIRRQHEEELCSFQREIEVLSEQYSQKCLENAHLAQALEAERQALRQCQRENQELNAHNQELNNRLAAEITKMRSMGSEDGDWGVAVHGKELYELEVMLRVKESEVQYLKQEINSLKDELQAAQRDKKYATDKYKDIYTELSIVKAKAERDLGRLRDQLQLAHQALGESSLEEVERGGYDIMKSKSNPDILKMAAAAAKRSERTLRSKSVRRDMPWDS</sequence>
<dbReference type="InterPro" id="IPR039597">
    <property type="entry name" value="M-RIP_PH"/>
</dbReference>
<protein>
    <recommendedName>
        <fullName evidence="9">PH domain-containing protein</fullName>
    </recommendedName>
</protein>
<evidence type="ECO:0000256" key="2">
    <source>
        <dbReference type="ARBA" id="ARBA00022490"/>
    </source>
</evidence>
<keyword evidence="11" id="KW-1185">Reference proteome</keyword>
<accession>A0A9Q0EI28</accession>
<dbReference type="SMART" id="SM00233">
    <property type="entry name" value="PH"/>
    <property type="match status" value="1"/>
</dbReference>
<dbReference type="PANTHER" id="PTHR17271:SF12">
    <property type="entry name" value="MYOSIN PHOSPHATASE RHO-INTERACTING PROTEIN ISOFORM X1"/>
    <property type="match status" value="1"/>
</dbReference>
<dbReference type="CDD" id="cd13275">
    <property type="entry name" value="PH_M-RIP"/>
    <property type="match status" value="1"/>
</dbReference>
<feature type="coiled-coil region" evidence="7">
    <location>
        <begin position="1130"/>
        <end position="1210"/>
    </location>
</feature>
<keyword evidence="2" id="KW-0963">Cytoplasm</keyword>
<evidence type="ECO:0000259" key="9">
    <source>
        <dbReference type="PROSITE" id="PS50003"/>
    </source>
</evidence>
<keyword evidence="6" id="KW-0206">Cytoskeleton</keyword>
<dbReference type="SUPFAM" id="SSF69989">
    <property type="entry name" value="C-terminal domain of PLC-beta"/>
    <property type="match status" value="1"/>
</dbReference>
<keyword evidence="5" id="KW-0009">Actin-binding</keyword>
<dbReference type="SUPFAM" id="SSF50729">
    <property type="entry name" value="PH domain-like"/>
    <property type="match status" value="2"/>
</dbReference>
<feature type="domain" description="PH" evidence="9">
    <location>
        <begin position="261"/>
        <end position="357"/>
    </location>
</feature>
<feature type="compositionally biased region" description="Basic and acidic residues" evidence="8">
    <location>
        <begin position="614"/>
        <end position="624"/>
    </location>
</feature>
<organism evidence="10 11">
    <name type="scientific">Muraenolepis orangiensis</name>
    <name type="common">Patagonian moray cod</name>
    <dbReference type="NCBI Taxonomy" id="630683"/>
    <lineage>
        <taxon>Eukaryota</taxon>
        <taxon>Metazoa</taxon>
        <taxon>Chordata</taxon>
        <taxon>Craniata</taxon>
        <taxon>Vertebrata</taxon>
        <taxon>Euteleostomi</taxon>
        <taxon>Actinopterygii</taxon>
        <taxon>Neopterygii</taxon>
        <taxon>Teleostei</taxon>
        <taxon>Neoteleostei</taxon>
        <taxon>Acanthomorphata</taxon>
        <taxon>Zeiogadaria</taxon>
        <taxon>Gadariae</taxon>
        <taxon>Gadiformes</taxon>
        <taxon>Muraenolepidoidei</taxon>
        <taxon>Muraenolepididae</taxon>
        <taxon>Muraenolepis</taxon>
    </lineage>
</organism>
<dbReference type="OrthoDB" id="9942268at2759"/>
<feature type="region of interest" description="Disordered" evidence="8">
    <location>
        <begin position="130"/>
        <end position="207"/>
    </location>
</feature>
<feature type="compositionally biased region" description="Low complexity" evidence="8">
    <location>
        <begin position="432"/>
        <end position="443"/>
    </location>
</feature>
<evidence type="ECO:0000313" key="11">
    <source>
        <dbReference type="Proteomes" id="UP001148018"/>
    </source>
</evidence>
<dbReference type="Proteomes" id="UP001148018">
    <property type="component" value="Unassembled WGS sequence"/>
</dbReference>
<dbReference type="InterPro" id="IPR052223">
    <property type="entry name" value="Actin_Cytoskeleton_Reg"/>
</dbReference>
<feature type="non-terminal residue" evidence="10">
    <location>
        <position position="1"/>
    </location>
</feature>
<feature type="compositionally biased region" description="Low complexity" evidence="8">
    <location>
        <begin position="138"/>
        <end position="149"/>
    </location>
</feature>
<evidence type="ECO:0000313" key="10">
    <source>
        <dbReference type="EMBL" id="KAJ3608317.1"/>
    </source>
</evidence>
<dbReference type="PANTHER" id="PTHR17271">
    <property type="entry name" value="PLECKSTRIN HOMOLOGY PH DOMAIN-CONTAINING PROTEIN"/>
    <property type="match status" value="1"/>
</dbReference>
<feature type="compositionally biased region" description="Basic and acidic residues" evidence="8">
    <location>
        <begin position="478"/>
        <end position="490"/>
    </location>
</feature>
<feature type="region of interest" description="Disordered" evidence="8">
    <location>
        <begin position="61"/>
        <end position="99"/>
    </location>
</feature>
<dbReference type="InterPro" id="IPR001849">
    <property type="entry name" value="PH_domain"/>
</dbReference>
<evidence type="ECO:0000256" key="6">
    <source>
        <dbReference type="ARBA" id="ARBA00023212"/>
    </source>
</evidence>
<dbReference type="FunFam" id="2.30.29.30:FF:000133">
    <property type="entry name" value="myosin phosphatase Rho-interacting protein isoform X1"/>
    <property type="match status" value="1"/>
</dbReference>
<dbReference type="InterPro" id="IPR011993">
    <property type="entry name" value="PH-like_dom_sf"/>
</dbReference>
<keyword evidence="4 7" id="KW-0175">Coiled coil</keyword>
<feature type="coiled-coil region" evidence="7">
    <location>
        <begin position="912"/>
        <end position="1027"/>
    </location>
</feature>
<feature type="coiled-coil region" evidence="7">
    <location>
        <begin position="1504"/>
        <end position="1570"/>
    </location>
</feature>
<comment type="subcellular location">
    <subcellularLocation>
        <location evidence="1">Cytoplasm</location>
        <location evidence="1">Cytoskeleton</location>
    </subcellularLocation>
</comment>
<evidence type="ECO:0000256" key="1">
    <source>
        <dbReference type="ARBA" id="ARBA00004245"/>
    </source>
</evidence>
<dbReference type="Pfam" id="PF00169">
    <property type="entry name" value="PH"/>
    <property type="match status" value="1"/>
</dbReference>
<feature type="coiled-coil region" evidence="7">
    <location>
        <begin position="1436"/>
        <end position="1477"/>
    </location>
</feature>
<feature type="region of interest" description="Disordered" evidence="8">
    <location>
        <begin position="602"/>
        <end position="632"/>
    </location>
</feature>
<feature type="coiled-coil region" evidence="7">
    <location>
        <begin position="546"/>
        <end position="573"/>
    </location>
</feature>
<feature type="region of interest" description="Disordered" evidence="8">
    <location>
        <begin position="360"/>
        <end position="398"/>
    </location>
</feature>
<feature type="coiled-coil region" evidence="7">
    <location>
        <begin position="1338"/>
        <end position="1402"/>
    </location>
</feature>
<keyword evidence="3" id="KW-0597">Phosphoprotein</keyword>
<dbReference type="PROSITE" id="PS50003">
    <property type="entry name" value="PH_DOMAIN"/>
    <property type="match status" value="1"/>
</dbReference>